<protein>
    <submittedName>
        <fullName evidence="2">Uncharacterized protein</fullName>
    </submittedName>
</protein>
<name>A0AAP0KMQ5_9MAGN</name>
<proteinExistence type="predicted"/>
<organism evidence="2 3">
    <name type="scientific">Stephania japonica</name>
    <dbReference type="NCBI Taxonomy" id="461633"/>
    <lineage>
        <taxon>Eukaryota</taxon>
        <taxon>Viridiplantae</taxon>
        <taxon>Streptophyta</taxon>
        <taxon>Embryophyta</taxon>
        <taxon>Tracheophyta</taxon>
        <taxon>Spermatophyta</taxon>
        <taxon>Magnoliopsida</taxon>
        <taxon>Ranunculales</taxon>
        <taxon>Menispermaceae</taxon>
        <taxon>Menispermoideae</taxon>
        <taxon>Cissampelideae</taxon>
        <taxon>Stephania</taxon>
    </lineage>
</organism>
<evidence type="ECO:0000313" key="3">
    <source>
        <dbReference type="Proteomes" id="UP001417504"/>
    </source>
</evidence>
<feature type="region of interest" description="Disordered" evidence="1">
    <location>
        <begin position="113"/>
        <end position="148"/>
    </location>
</feature>
<accession>A0AAP0KMQ5</accession>
<dbReference type="Proteomes" id="UP001417504">
    <property type="component" value="Unassembled WGS sequence"/>
</dbReference>
<comment type="caution">
    <text evidence="2">The sequence shown here is derived from an EMBL/GenBank/DDBJ whole genome shotgun (WGS) entry which is preliminary data.</text>
</comment>
<feature type="compositionally biased region" description="Basic and acidic residues" evidence="1">
    <location>
        <begin position="63"/>
        <end position="78"/>
    </location>
</feature>
<evidence type="ECO:0000256" key="1">
    <source>
        <dbReference type="SAM" id="MobiDB-lite"/>
    </source>
</evidence>
<feature type="compositionally biased region" description="Low complexity" evidence="1">
    <location>
        <begin position="114"/>
        <end position="124"/>
    </location>
</feature>
<feature type="compositionally biased region" description="Basic and acidic residues" evidence="1">
    <location>
        <begin position="139"/>
        <end position="148"/>
    </location>
</feature>
<feature type="compositionally biased region" description="Basic residues" evidence="1">
    <location>
        <begin position="127"/>
        <end position="138"/>
    </location>
</feature>
<evidence type="ECO:0000313" key="2">
    <source>
        <dbReference type="EMBL" id="KAK9154202.1"/>
    </source>
</evidence>
<dbReference type="EMBL" id="JBBNAE010000001">
    <property type="protein sequence ID" value="KAK9154202.1"/>
    <property type="molecule type" value="Genomic_DNA"/>
</dbReference>
<feature type="region of interest" description="Disordered" evidence="1">
    <location>
        <begin position="45"/>
        <end position="83"/>
    </location>
</feature>
<feature type="compositionally biased region" description="Low complexity" evidence="1">
    <location>
        <begin position="49"/>
        <end position="60"/>
    </location>
</feature>
<dbReference type="AlphaFoldDB" id="A0AAP0KMQ5"/>
<keyword evidence="3" id="KW-1185">Reference proteome</keyword>
<sequence length="148" mass="16808">MSSRVGLETDISGRYSYINMEPHPLQQHPSLVLSRTLGELLKRVDDARNNSSNNNNNNNNADPKMDGQDQPHPHHVLEMHSSPSRSLPFVLSFHNLSYSVKSRRRLPLPRCLRRNANANANANATPPRRHERRHRGHSGHCEVEDAAE</sequence>
<reference evidence="2 3" key="1">
    <citation type="submission" date="2024-01" db="EMBL/GenBank/DDBJ databases">
        <title>Genome assemblies of Stephania.</title>
        <authorList>
            <person name="Yang L."/>
        </authorList>
    </citation>
    <scope>NUCLEOTIDE SEQUENCE [LARGE SCALE GENOMIC DNA]</scope>
    <source>
        <strain evidence="2">QJT</strain>
        <tissue evidence="2">Leaf</tissue>
    </source>
</reference>
<gene>
    <name evidence="2" type="ORF">Sjap_001682</name>
</gene>